<protein>
    <submittedName>
        <fullName evidence="1">Uncharacterized protein</fullName>
    </submittedName>
</protein>
<organism evidence="1 2">
    <name type="scientific">Rangifer tarandus platyrhynchus</name>
    <name type="common">Svalbard reindeer</name>
    <dbReference type="NCBI Taxonomy" id="3082113"/>
    <lineage>
        <taxon>Eukaryota</taxon>
        <taxon>Metazoa</taxon>
        <taxon>Chordata</taxon>
        <taxon>Craniata</taxon>
        <taxon>Vertebrata</taxon>
        <taxon>Euteleostomi</taxon>
        <taxon>Mammalia</taxon>
        <taxon>Eutheria</taxon>
        <taxon>Laurasiatheria</taxon>
        <taxon>Artiodactyla</taxon>
        <taxon>Ruminantia</taxon>
        <taxon>Pecora</taxon>
        <taxon>Cervidae</taxon>
        <taxon>Odocoileinae</taxon>
        <taxon>Rangifer</taxon>
    </lineage>
</organism>
<evidence type="ECO:0000313" key="1">
    <source>
        <dbReference type="EMBL" id="CAM9923736.1"/>
    </source>
</evidence>
<gene>
    <name evidence="1" type="ORF">MRATA1EN22A_LOCUS9426</name>
</gene>
<reference evidence="1" key="2">
    <citation type="submission" date="2025-03" db="EMBL/GenBank/DDBJ databases">
        <authorList>
            <consortium name="ELIXIR-Norway"/>
            <consortium name="Elixir Norway"/>
        </authorList>
    </citation>
    <scope>NUCLEOTIDE SEQUENCE</scope>
</reference>
<accession>A0AC59YS32</accession>
<dbReference type="EMBL" id="OX596086">
    <property type="protein sequence ID" value="CAM9923736.1"/>
    <property type="molecule type" value="Genomic_DNA"/>
</dbReference>
<reference evidence="1" key="1">
    <citation type="submission" date="2023-05" db="EMBL/GenBank/DDBJ databases">
        <authorList>
            <consortium name="ELIXIR-Norway"/>
        </authorList>
    </citation>
    <scope>NUCLEOTIDE SEQUENCE</scope>
</reference>
<name>A0AC59YS32_RANTA</name>
<sequence>MPREVPDEPAPEFGKCEFLLFSGQVHLNRVATPSYNGAQESKYLGLQHLWWQAGSGTPRMRNGRPSPEERFSGAQEERQMPTRTHVSDCLAARKEVSSEEKTPAESPRDLV</sequence>
<proteinExistence type="predicted"/>
<dbReference type="Proteomes" id="UP001162501">
    <property type="component" value="Chromosome 2"/>
</dbReference>
<evidence type="ECO:0000313" key="2">
    <source>
        <dbReference type="Proteomes" id="UP001162501"/>
    </source>
</evidence>